<sequence>MQKKLLYKILAIAALTLLLGIALALIQSTIDERLRFRDQAVQSVANDSVREQVVVGPVLVIPYSEAIEARDDAEAKGKSGARTVKRRKLVYPNTLQVNGAITTDRRYRGIHQVLIYSGRHNFAGDFTLPQLADLPRESATSRLTLGLPYVALAVSDVRGIRDIPRLNWGGRELEFQQGAALPGYASGMHAPLEQADLKEGAKVAFSFALGLAGIENQHFVPVARNNRYVIQSNWPHPQFAGDFLPESRSVGDAGFNAEWRISSMASRAQQQLDALAAGERVKSVDSFHIGFIEPVNIYSQASRATKYGLLFVALTFAAFFVFEVVKRLAIHPIQYLLVGLALALFFLLLVGLSEHIPFVAAYGIAASACIALIAYYLGHALHSRWRGLGFGVGLVLLYSALYGLLISENNALVLGSLLLFAVLAALMVATRQVDWYEIGNSEQAETSAGPQP</sequence>
<dbReference type="EMBL" id="JAADJT010000001">
    <property type="protein sequence ID" value="NGZ82999.1"/>
    <property type="molecule type" value="Genomic_DNA"/>
</dbReference>
<dbReference type="RefSeq" id="WP_166097837.1">
    <property type="nucleotide sequence ID" value="NZ_JAADJT010000001.1"/>
</dbReference>
<proteinExistence type="predicted"/>
<dbReference type="NCBIfam" id="NF008712">
    <property type="entry name" value="PRK11715.1-1"/>
    <property type="match status" value="1"/>
</dbReference>
<reference evidence="2 3" key="1">
    <citation type="submission" date="2020-01" db="EMBL/GenBank/DDBJ databases">
        <authorList>
            <person name="Lee S.D."/>
        </authorList>
    </citation>
    <scope>NUCLEOTIDE SEQUENCE [LARGE SCALE GENOMIC DNA]</scope>
    <source>
        <strain evidence="2 3">SAP-35</strain>
    </source>
</reference>
<evidence type="ECO:0000256" key="1">
    <source>
        <dbReference type="SAM" id="Phobius"/>
    </source>
</evidence>
<keyword evidence="1" id="KW-0812">Transmembrane</keyword>
<dbReference type="PIRSF" id="PIRSF004548">
    <property type="entry name" value="CreD"/>
    <property type="match status" value="1"/>
</dbReference>
<comment type="caution">
    <text evidence="2">The sequence shown here is derived from an EMBL/GenBank/DDBJ whole genome shotgun (WGS) entry which is preliminary data.</text>
</comment>
<feature type="transmembrane region" description="Helical" evidence="1">
    <location>
        <begin position="358"/>
        <end position="378"/>
    </location>
</feature>
<keyword evidence="1" id="KW-1133">Transmembrane helix</keyword>
<feature type="transmembrane region" description="Helical" evidence="1">
    <location>
        <begin position="307"/>
        <end position="325"/>
    </location>
</feature>
<dbReference type="PANTHER" id="PTHR30092">
    <property type="entry name" value="INNER MEMBRANE PROTEIN CRED"/>
    <property type="match status" value="1"/>
</dbReference>
<feature type="transmembrane region" description="Helical" evidence="1">
    <location>
        <begin position="385"/>
        <end position="405"/>
    </location>
</feature>
<keyword evidence="3" id="KW-1185">Reference proteome</keyword>
<reference evidence="3" key="2">
    <citation type="submission" date="2023-07" db="EMBL/GenBank/DDBJ databases">
        <title>Duganella aceri sp. nov., isolated from tree sap.</title>
        <authorList>
            <person name="Kim I.S."/>
        </authorList>
    </citation>
    <scope>NUCLEOTIDE SEQUENCE [LARGE SCALE GENOMIC DNA]</scope>
    <source>
        <strain evidence="3">SAP-35</strain>
    </source>
</reference>
<keyword evidence="1" id="KW-0472">Membrane</keyword>
<feature type="transmembrane region" description="Helical" evidence="1">
    <location>
        <begin position="411"/>
        <end position="429"/>
    </location>
</feature>
<accession>A0ABX0FEN3</accession>
<dbReference type="Proteomes" id="UP000666369">
    <property type="component" value="Unassembled WGS sequence"/>
</dbReference>
<dbReference type="PANTHER" id="PTHR30092:SF0">
    <property type="entry name" value="INNER MEMBRANE PROTEIN CRED"/>
    <property type="match status" value="1"/>
</dbReference>
<dbReference type="InterPro" id="IPR010364">
    <property type="entry name" value="Uncharacterised_IM_CreD"/>
</dbReference>
<gene>
    <name evidence="2" type="primary">creD</name>
    <name evidence="2" type="ORF">GW587_01835</name>
</gene>
<feature type="transmembrane region" description="Helical" evidence="1">
    <location>
        <begin position="332"/>
        <end position="352"/>
    </location>
</feature>
<protein>
    <submittedName>
        <fullName evidence="2">Cell envelope integrity protein CreD</fullName>
    </submittedName>
</protein>
<evidence type="ECO:0000313" key="2">
    <source>
        <dbReference type="EMBL" id="NGZ82999.1"/>
    </source>
</evidence>
<name>A0ABX0FEN3_9BURK</name>
<evidence type="ECO:0000313" key="3">
    <source>
        <dbReference type="Proteomes" id="UP000666369"/>
    </source>
</evidence>
<organism evidence="2 3">
    <name type="scientific">Duganella aceris</name>
    <dbReference type="NCBI Taxonomy" id="2703883"/>
    <lineage>
        <taxon>Bacteria</taxon>
        <taxon>Pseudomonadati</taxon>
        <taxon>Pseudomonadota</taxon>
        <taxon>Betaproteobacteria</taxon>
        <taxon>Burkholderiales</taxon>
        <taxon>Oxalobacteraceae</taxon>
        <taxon>Telluria group</taxon>
        <taxon>Duganella</taxon>
    </lineage>
</organism>
<dbReference type="Pfam" id="PF06123">
    <property type="entry name" value="CreD"/>
    <property type="match status" value="1"/>
</dbReference>